<evidence type="ECO:0000313" key="2">
    <source>
        <dbReference type="EMBL" id="CAD8966662.1"/>
    </source>
</evidence>
<proteinExistence type="predicted"/>
<dbReference type="EMBL" id="HBFX01030051">
    <property type="protein sequence ID" value="CAD8966662.1"/>
    <property type="molecule type" value="Transcribed_RNA"/>
</dbReference>
<sequence>MLARSGPSGSDRSRPEAGGRTGSGGGGKEALRTLVAEVVADDTPGIAVSPAPSAGGGVSALGDSKTVETRSTAARVVQGDLPASSGATREPEGVWLMVVIPTVSRRASYLGPVVKALLQQVPEEPWDPLYGRIHVQVVNNDKGAHSDFDDAARELGGRATLTFAKGNTKASSGWHSLTNVQRQSEDLAHTLRMAARTGARHVYVVEDDQMLCPNAMLSIQYLIRKAYSYAPDWLALRTSVGFNGVLVKGKDAPSLAGYIEAHKQRRPPDHLFSEWIQRPIGGGDKLAGRDSRAAGRPFFAFRHNILYHVGSQSSLGHESRVITPKCYDTLKDWLQPVEMFHIDQCPHDDVWPCPGGKGDGELQYERGAKQPHASAKVNMVDWTAARLCATACGNPLGVVNLDGSPPKGIENKKTVSRCEELQKLHKVQIGASWGTLSEVGQREWMGLDCDRAFGGR</sequence>
<gene>
    <name evidence="2" type="ORF">HAND00432_LOCUS18101</name>
</gene>
<reference evidence="2" key="1">
    <citation type="submission" date="2021-01" db="EMBL/GenBank/DDBJ databases">
        <authorList>
            <person name="Corre E."/>
            <person name="Pelletier E."/>
            <person name="Niang G."/>
            <person name="Scheremetjew M."/>
            <person name="Finn R."/>
            <person name="Kale V."/>
            <person name="Holt S."/>
            <person name="Cochrane G."/>
            <person name="Meng A."/>
            <person name="Brown T."/>
            <person name="Cohen L."/>
        </authorList>
    </citation>
    <scope>NUCLEOTIDE SEQUENCE</scope>
    <source>
        <strain evidence="2">CCMP644</strain>
    </source>
</reference>
<accession>A0A7S1E737</accession>
<dbReference type="AlphaFoldDB" id="A0A7S1E737"/>
<protein>
    <submittedName>
        <fullName evidence="2">Uncharacterized protein</fullName>
    </submittedName>
</protein>
<feature type="compositionally biased region" description="Gly residues" evidence="1">
    <location>
        <begin position="19"/>
        <end position="28"/>
    </location>
</feature>
<name>A0A7S1E737_HEMAN</name>
<evidence type="ECO:0000256" key="1">
    <source>
        <dbReference type="SAM" id="MobiDB-lite"/>
    </source>
</evidence>
<feature type="compositionally biased region" description="Low complexity" evidence="1">
    <location>
        <begin position="1"/>
        <end position="10"/>
    </location>
</feature>
<feature type="region of interest" description="Disordered" evidence="1">
    <location>
        <begin position="1"/>
        <end position="31"/>
    </location>
</feature>
<organism evidence="2">
    <name type="scientific">Hemiselmis andersenii</name>
    <name type="common">Cryptophyte alga</name>
    <dbReference type="NCBI Taxonomy" id="464988"/>
    <lineage>
        <taxon>Eukaryota</taxon>
        <taxon>Cryptophyceae</taxon>
        <taxon>Cryptomonadales</taxon>
        <taxon>Hemiselmidaceae</taxon>
        <taxon>Hemiselmis</taxon>
    </lineage>
</organism>